<protein>
    <recommendedName>
        <fullName evidence="2">C2 domain-containing protein</fullName>
    </recommendedName>
</protein>
<feature type="compositionally biased region" description="Polar residues" evidence="1">
    <location>
        <begin position="193"/>
        <end position="206"/>
    </location>
</feature>
<dbReference type="Proteomes" id="UP001201163">
    <property type="component" value="Unassembled WGS sequence"/>
</dbReference>
<dbReference type="InterPro" id="IPR035892">
    <property type="entry name" value="C2_domain_sf"/>
</dbReference>
<reference evidence="3" key="1">
    <citation type="submission" date="2022-01" db="EMBL/GenBank/DDBJ databases">
        <title>Comparative genomics reveals a dynamic genome evolution in the ectomycorrhizal milk-cap (Lactarius) mushrooms.</title>
        <authorList>
            <consortium name="DOE Joint Genome Institute"/>
            <person name="Lebreton A."/>
            <person name="Tang N."/>
            <person name="Kuo A."/>
            <person name="LaButti K."/>
            <person name="Drula E."/>
            <person name="Barry K."/>
            <person name="Clum A."/>
            <person name="Lipzen A."/>
            <person name="Mousain D."/>
            <person name="Ng V."/>
            <person name="Wang R."/>
            <person name="Wang X."/>
            <person name="Dai Y."/>
            <person name="Henrissat B."/>
            <person name="Grigoriev I.V."/>
            <person name="Guerin-Laguette A."/>
            <person name="Yu F."/>
            <person name="Martin F.M."/>
        </authorList>
    </citation>
    <scope>NUCLEOTIDE SEQUENCE</scope>
    <source>
        <strain evidence="3">QP</strain>
    </source>
</reference>
<feature type="compositionally biased region" description="Basic and acidic residues" evidence="1">
    <location>
        <begin position="1"/>
        <end position="11"/>
    </location>
</feature>
<organism evidence="3 4">
    <name type="scientific">Lactarius akahatsu</name>
    <dbReference type="NCBI Taxonomy" id="416441"/>
    <lineage>
        <taxon>Eukaryota</taxon>
        <taxon>Fungi</taxon>
        <taxon>Dikarya</taxon>
        <taxon>Basidiomycota</taxon>
        <taxon>Agaricomycotina</taxon>
        <taxon>Agaricomycetes</taxon>
        <taxon>Russulales</taxon>
        <taxon>Russulaceae</taxon>
        <taxon>Lactarius</taxon>
    </lineage>
</organism>
<dbReference type="InterPro" id="IPR000008">
    <property type="entry name" value="C2_dom"/>
</dbReference>
<evidence type="ECO:0000256" key="1">
    <source>
        <dbReference type="SAM" id="MobiDB-lite"/>
    </source>
</evidence>
<dbReference type="EMBL" id="JAKELL010000039">
    <property type="protein sequence ID" value="KAH8989090.1"/>
    <property type="molecule type" value="Genomic_DNA"/>
</dbReference>
<feature type="region of interest" description="Disordered" evidence="1">
    <location>
        <begin position="177"/>
        <end position="221"/>
    </location>
</feature>
<dbReference type="SUPFAM" id="SSF49562">
    <property type="entry name" value="C2 domain (Calcium/lipid-binding domain, CaLB)"/>
    <property type="match status" value="1"/>
</dbReference>
<feature type="compositionally biased region" description="Low complexity" evidence="1">
    <location>
        <begin position="13"/>
        <end position="27"/>
    </location>
</feature>
<gene>
    <name evidence="3" type="ORF">EDB92DRAFT_901270</name>
</gene>
<evidence type="ECO:0000313" key="3">
    <source>
        <dbReference type="EMBL" id="KAH8989090.1"/>
    </source>
</evidence>
<keyword evidence="4" id="KW-1185">Reference proteome</keyword>
<sequence>MAAAQDLEHEQMSSNSWGPSPSRNPGRGPRDAESQGGPSQHRVEVTVLRAHNVPRLKNVFGLKFFVTVTSQAIEKKTPSVPAKRRTVRWGESLSAFILQPSTPLILRLYAERFARRDILIGAQEMIPVESQTDIPCVLTNGDGQAGESVTLYLTVIVSPNTTSDPILPINTPLIQSTTVNDSPSGEAEKPSMVQESTNPTRSTITTGPEILSLPTDRLPSSEMSAPIPPAADRRGVSPAESALHGTDEAIATINLSNKWEGALGRIQWVMDTVSPVAGVRYILHPYAKMAYGLLFAIPKTLLEQFQRDDNIGTLLVAMHDAFDFANQEDRFKAIGHDSRQAQILTLMLQHVCNCCDFIRSYAKDSQLWKRILKNTGSQVDKKIEDFRATLLKHQKAFLDEANITTEITALQILDDVGIISSQLDGMATQLKWVSNQVSDAARCKNQRNTIRDRFAIHTRQGLSYGNSRGVPGLH</sequence>
<dbReference type="AlphaFoldDB" id="A0AAD4Q6Z4"/>
<feature type="region of interest" description="Disordered" evidence="1">
    <location>
        <begin position="1"/>
        <end position="41"/>
    </location>
</feature>
<comment type="caution">
    <text evidence="3">The sequence shown here is derived from an EMBL/GenBank/DDBJ whole genome shotgun (WGS) entry which is preliminary data.</text>
</comment>
<name>A0AAD4Q6Z4_9AGAM</name>
<proteinExistence type="predicted"/>
<evidence type="ECO:0000259" key="2">
    <source>
        <dbReference type="PROSITE" id="PS50004"/>
    </source>
</evidence>
<evidence type="ECO:0000313" key="4">
    <source>
        <dbReference type="Proteomes" id="UP001201163"/>
    </source>
</evidence>
<accession>A0AAD4Q6Z4</accession>
<feature type="domain" description="C2" evidence="2">
    <location>
        <begin position="24"/>
        <end position="148"/>
    </location>
</feature>
<dbReference type="PROSITE" id="PS50004">
    <property type="entry name" value="C2"/>
    <property type="match status" value="1"/>
</dbReference>